<dbReference type="AlphaFoldDB" id="A0A2P5EIU9"/>
<accession>A0A2P5EIU9</accession>
<dbReference type="EMBL" id="JXTC01000147">
    <property type="protein sequence ID" value="PON85455.1"/>
    <property type="molecule type" value="Genomic_DNA"/>
</dbReference>
<proteinExistence type="predicted"/>
<evidence type="ECO:0000313" key="2">
    <source>
        <dbReference type="Proteomes" id="UP000237000"/>
    </source>
</evidence>
<protein>
    <submittedName>
        <fullName evidence="1">Uncharacterized protein</fullName>
    </submittedName>
</protein>
<reference evidence="2" key="1">
    <citation type="submission" date="2016-06" db="EMBL/GenBank/DDBJ databases">
        <title>Parallel loss of symbiosis genes in relatives of nitrogen-fixing non-legume Parasponia.</title>
        <authorList>
            <person name="Van Velzen R."/>
            <person name="Holmer R."/>
            <person name="Bu F."/>
            <person name="Rutten L."/>
            <person name="Van Zeijl A."/>
            <person name="Liu W."/>
            <person name="Santuari L."/>
            <person name="Cao Q."/>
            <person name="Sharma T."/>
            <person name="Shen D."/>
            <person name="Roswanjaya Y."/>
            <person name="Wardhani T."/>
            <person name="Kalhor M.S."/>
            <person name="Jansen J."/>
            <person name="Van den Hoogen J."/>
            <person name="Gungor B."/>
            <person name="Hartog M."/>
            <person name="Hontelez J."/>
            <person name="Verver J."/>
            <person name="Yang W.-C."/>
            <person name="Schijlen E."/>
            <person name="Repin R."/>
            <person name="Schilthuizen M."/>
            <person name="Schranz E."/>
            <person name="Heidstra R."/>
            <person name="Miyata K."/>
            <person name="Fedorova E."/>
            <person name="Kohlen W."/>
            <person name="Bisseling T."/>
            <person name="Smit S."/>
            <person name="Geurts R."/>
        </authorList>
    </citation>
    <scope>NUCLEOTIDE SEQUENCE [LARGE SCALE GENOMIC DNA]</scope>
    <source>
        <strain evidence="2">cv. RG33-2</strain>
    </source>
</reference>
<sequence length="62" mass="6596">MGTRALQGALFECWEGGTAEEANNVGEVTPSLQLGLMGLCFPLSIYGASKFDSNLSSIKKKK</sequence>
<comment type="caution">
    <text evidence="1">The sequence shown here is derived from an EMBL/GenBank/DDBJ whole genome shotgun (WGS) entry which is preliminary data.</text>
</comment>
<gene>
    <name evidence="1" type="ORF">TorRG33x02_187350</name>
</gene>
<organism evidence="1 2">
    <name type="scientific">Trema orientale</name>
    <name type="common">Charcoal tree</name>
    <name type="synonym">Celtis orientalis</name>
    <dbReference type="NCBI Taxonomy" id="63057"/>
    <lineage>
        <taxon>Eukaryota</taxon>
        <taxon>Viridiplantae</taxon>
        <taxon>Streptophyta</taxon>
        <taxon>Embryophyta</taxon>
        <taxon>Tracheophyta</taxon>
        <taxon>Spermatophyta</taxon>
        <taxon>Magnoliopsida</taxon>
        <taxon>eudicotyledons</taxon>
        <taxon>Gunneridae</taxon>
        <taxon>Pentapetalae</taxon>
        <taxon>rosids</taxon>
        <taxon>fabids</taxon>
        <taxon>Rosales</taxon>
        <taxon>Cannabaceae</taxon>
        <taxon>Trema</taxon>
    </lineage>
</organism>
<dbReference type="Proteomes" id="UP000237000">
    <property type="component" value="Unassembled WGS sequence"/>
</dbReference>
<evidence type="ECO:0000313" key="1">
    <source>
        <dbReference type="EMBL" id="PON85455.1"/>
    </source>
</evidence>
<name>A0A2P5EIU9_TREOI</name>
<dbReference type="InParanoid" id="A0A2P5EIU9"/>
<keyword evidence="2" id="KW-1185">Reference proteome</keyword>